<proteinExistence type="predicted"/>
<keyword evidence="1" id="KW-0732">Signal</keyword>
<dbReference type="RefSeq" id="XP_060417344.1">
    <property type="nucleotide sequence ID" value="XM_060557140.1"/>
</dbReference>
<name>A0AAD8Q759_9PEZI</name>
<dbReference type="Proteomes" id="UP001230504">
    <property type="component" value="Unassembled WGS sequence"/>
</dbReference>
<feature type="chain" id="PRO_5042170073" description="Secreted protein" evidence="1">
    <location>
        <begin position="23"/>
        <end position="126"/>
    </location>
</feature>
<comment type="caution">
    <text evidence="2">The sequence shown here is derived from an EMBL/GenBank/DDBJ whole genome shotgun (WGS) entry which is preliminary data.</text>
</comment>
<feature type="non-terminal residue" evidence="2">
    <location>
        <position position="126"/>
    </location>
</feature>
<evidence type="ECO:0000256" key="1">
    <source>
        <dbReference type="SAM" id="SignalP"/>
    </source>
</evidence>
<feature type="signal peptide" evidence="1">
    <location>
        <begin position="1"/>
        <end position="22"/>
    </location>
</feature>
<sequence>MFIPSWLSIKTALHVCIALTACNQPNHSSSPSLAPIPPPFSTCSETLLVWTASLLPLLPRPFPLHSSSCSGSPHSSLRQITVQPSTCPTTFLFPNQPPCRSLALLRPVNQPDDPDPAAACLPACLP</sequence>
<dbReference type="AlphaFoldDB" id="A0AAD8Q759"/>
<evidence type="ECO:0008006" key="4">
    <source>
        <dbReference type="Google" id="ProtNLM"/>
    </source>
</evidence>
<gene>
    <name evidence="2" type="ORF">LY79DRAFT_544867</name>
</gene>
<evidence type="ECO:0000313" key="3">
    <source>
        <dbReference type="Proteomes" id="UP001230504"/>
    </source>
</evidence>
<keyword evidence="3" id="KW-1185">Reference proteome</keyword>
<reference evidence="2" key="1">
    <citation type="submission" date="2021-06" db="EMBL/GenBank/DDBJ databases">
        <title>Comparative genomics, transcriptomics and evolutionary studies reveal genomic signatures of adaptation to plant cell wall in hemibiotrophic fungi.</title>
        <authorList>
            <consortium name="DOE Joint Genome Institute"/>
            <person name="Baroncelli R."/>
            <person name="Diaz J.F."/>
            <person name="Benocci T."/>
            <person name="Peng M."/>
            <person name="Battaglia E."/>
            <person name="Haridas S."/>
            <person name="Andreopoulos W."/>
            <person name="Labutti K."/>
            <person name="Pangilinan J."/>
            <person name="Floch G.L."/>
            <person name="Makela M.R."/>
            <person name="Henrissat B."/>
            <person name="Grigoriev I.V."/>
            <person name="Crouch J.A."/>
            <person name="De Vries R.P."/>
            <person name="Sukno S.A."/>
            <person name="Thon M.R."/>
        </authorList>
    </citation>
    <scope>NUCLEOTIDE SEQUENCE</scope>
    <source>
        <strain evidence="2">CBS 125086</strain>
    </source>
</reference>
<evidence type="ECO:0000313" key="2">
    <source>
        <dbReference type="EMBL" id="KAK1596458.1"/>
    </source>
</evidence>
<dbReference type="GeneID" id="85441380"/>
<dbReference type="EMBL" id="JAHLJV010000012">
    <property type="protein sequence ID" value="KAK1596458.1"/>
    <property type="molecule type" value="Genomic_DNA"/>
</dbReference>
<organism evidence="2 3">
    <name type="scientific">Colletotrichum navitas</name>
    <dbReference type="NCBI Taxonomy" id="681940"/>
    <lineage>
        <taxon>Eukaryota</taxon>
        <taxon>Fungi</taxon>
        <taxon>Dikarya</taxon>
        <taxon>Ascomycota</taxon>
        <taxon>Pezizomycotina</taxon>
        <taxon>Sordariomycetes</taxon>
        <taxon>Hypocreomycetidae</taxon>
        <taxon>Glomerellales</taxon>
        <taxon>Glomerellaceae</taxon>
        <taxon>Colletotrichum</taxon>
        <taxon>Colletotrichum graminicola species complex</taxon>
    </lineage>
</organism>
<accession>A0AAD8Q759</accession>
<protein>
    <recommendedName>
        <fullName evidence="4">Secreted protein</fullName>
    </recommendedName>
</protein>